<protein>
    <recommendedName>
        <fullName evidence="11">G-protein coupled receptor 26</fullName>
    </recommendedName>
</protein>
<dbReference type="InterPro" id="IPR051880">
    <property type="entry name" value="GPC_Orphan_Receptors"/>
</dbReference>
<feature type="transmembrane region" description="Helical" evidence="12">
    <location>
        <begin position="6"/>
        <end position="31"/>
    </location>
</feature>
<dbReference type="InterPro" id="IPR000276">
    <property type="entry name" value="GPCR_Rhodpsn"/>
</dbReference>
<evidence type="ECO:0000256" key="10">
    <source>
        <dbReference type="ARBA" id="ARBA00056480"/>
    </source>
</evidence>
<evidence type="ECO:0000256" key="1">
    <source>
        <dbReference type="ARBA" id="ARBA00004651"/>
    </source>
</evidence>
<reference evidence="14" key="2">
    <citation type="submission" date="2016-06" db="EMBL/GenBank/DDBJ databases">
        <title>The genome of a short-lived fish provides insights into sex chromosome evolution and the genetic control of aging.</title>
        <authorList>
            <person name="Reichwald K."/>
            <person name="Felder M."/>
            <person name="Petzold A."/>
            <person name="Koch P."/>
            <person name="Groth M."/>
            <person name="Platzer M."/>
        </authorList>
    </citation>
    <scope>NUCLEOTIDE SEQUENCE</scope>
    <source>
        <tissue evidence="14">Brain</tissue>
    </source>
</reference>
<keyword evidence="2" id="KW-1003">Cell membrane</keyword>
<dbReference type="FunFam" id="1.20.1070.10:FF:000095">
    <property type="entry name" value="G-protein coupled receptor 26"/>
    <property type="match status" value="1"/>
</dbReference>
<evidence type="ECO:0000256" key="3">
    <source>
        <dbReference type="ARBA" id="ARBA00022692"/>
    </source>
</evidence>
<dbReference type="PROSITE" id="PS50262">
    <property type="entry name" value="G_PROTEIN_RECEP_F1_2"/>
    <property type="match status" value="1"/>
</dbReference>
<keyword evidence="4 12" id="KW-1133">Transmembrane helix</keyword>
<evidence type="ECO:0000256" key="5">
    <source>
        <dbReference type="ARBA" id="ARBA00023040"/>
    </source>
</evidence>
<evidence type="ECO:0000256" key="6">
    <source>
        <dbReference type="ARBA" id="ARBA00023136"/>
    </source>
</evidence>
<feature type="transmembrane region" description="Helical" evidence="12">
    <location>
        <begin position="124"/>
        <end position="147"/>
    </location>
</feature>
<evidence type="ECO:0000256" key="8">
    <source>
        <dbReference type="ARBA" id="ARBA00023170"/>
    </source>
</evidence>
<evidence type="ECO:0000259" key="13">
    <source>
        <dbReference type="PROSITE" id="PS50262"/>
    </source>
</evidence>
<dbReference type="GO" id="GO:0007189">
    <property type="term" value="P:adenylate cyclase-activating G protein-coupled receptor signaling pathway"/>
    <property type="evidence" value="ECO:0007669"/>
    <property type="project" value="TreeGrafter"/>
</dbReference>
<keyword evidence="8 14" id="KW-0675">Receptor</keyword>
<dbReference type="GO" id="GO:0004930">
    <property type="term" value="F:G protein-coupled receptor activity"/>
    <property type="evidence" value="ECO:0007669"/>
    <property type="project" value="UniProtKB-KW"/>
</dbReference>
<dbReference type="GO" id="GO:0005886">
    <property type="term" value="C:plasma membrane"/>
    <property type="evidence" value="ECO:0007669"/>
    <property type="project" value="UniProtKB-SubCell"/>
</dbReference>
<keyword evidence="7" id="KW-1015">Disulfide bond</keyword>
<evidence type="ECO:0000256" key="2">
    <source>
        <dbReference type="ARBA" id="ARBA00022475"/>
    </source>
</evidence>
<feature type="transmembrane region" description="Helical" evidence="12">
    <location>
        <begin position="167"/>
        <end position="194"/>
    </location>
</feature>
<evidence type="ECO:0000256" key="9">
    <source>
        <dbReference type="ARBA" id="ARBA00023224"/>
    </source>
</evidence>
<accession>A0A1A7WIT0</accession>
<dbReference type="EMBL" id="HADW01004472">
    <property type="protein sequence ID" value="SBP05872.1"/>
    <property type="molecule type" value="Transcribed_RNA"/>
</dbReference>
<dbReference type="Pfam" id="PF00001">
    <property type="entry name" value="7tm_1"/>
    <property type="match status" value="1"/>
</dbReference>
<evidence type="ECO:0000256" key="4">
    <source>
        <dbReference type="ARBA" id="ARBA00022989"/>
    </source>
</evidence>
<evidence type="ECO:0000256" key="12">
    <source>
        <dbReference type="SAM" id="Phobius"/>
    </source>
</evidence>
<gene>
    <name evidence="14" type="primary">GPR78</name>
</gene>
<name>A0A1A7WIT0_9TELE</name>
<evidence type="ECO:0000256" key="7">
    <source>
        <dbReference type="ARBA" id="ARBA00023157"/>
    </source>
</evidence>
<reference evidence="14" key="1">
    <citation type="submission" date="2016-05" db="EMBL/GenBank/DDBJ databases">
        <authorList>
            <person name="Lavstsen T."/>
            <person name="Jespersen J.S."/>
        </authorList>
    </citation>
    <scope>NUCLEOTIDE SEQUENCE</scope>
    <source>
        <tissue evidence="14">Brain</tissue>
    </source>
</reference>
<sequence>MDFAESLFALFIVVVAVVSLLSNLLVLLCFVHSSEIRRQVPGVFTMNLSFCNILITVLNMPATLVGIIRDQQPFGDRVCRAVSFLETFLTANTMLSMAALSIDRWIAVVFPLSYATKMRYKDALIMVCYSWLHSFTFSLTALLFSWLDYSRAYASCTLQPSAEGSDGVRFTVFTVVFHATSFMLSLLTLCFTYLKVLKVARFHCKRIDIITMQTLFLLVDIHPSVKQRCLAEQKRRKQRATKKISIFIGSFIICFAPYVITRLAELLPFVDVNRHWGIISKCLTYSKAASDPFAYSLLRQQYKKVLVSVVNRLLRRDLYPSSGHNSSVDTENDYCLQRIS</sequence>
<comment type="function">
    <text evidence="10">Orphan receptor. Displays a significant level of constitutive activity. Its effect is mediated by G(s)-alpha protein that stimulate adenylate cyclase, resulting in an elevation of intracellular cAMP.</text>
</comment>
<dbReference type="InterPro" id="IPR017452">
    <property type="entry name" value="GPCR_Rhodpsn_7TM"/>
</dbReference>
<dbReference type="PANTHER" id="PTHR24245">
    <property type="entry name" value="G-PROTEIN COUPLED RECEPTOR"/>
    <property type="match status" value="1"/>
</dbReference>
<dbReference type="SUPFAM" id="SSF81321">
    <property type="entry name" value="Family A G protein-coupled receptor-like"/>
    <property type="match status" value="1"/>
</dbReference>
<feature type="domain" description="G-protein coupled receptors family 1 profile" evidence="13">
    <location>
        <begin position="22"/>
        <end position="295"/>
    </location>
</feature>
<keyword evidence="9" id="KW-0807">Transducer</keyword>
<keyword evidence="6 12" id="KW-0472">Membrane</keyword>
<evidence type="ECO:0000256" key="11">
    <source>
        <dbReference type="ARBA" id="ARBA00070820"/>
    </source>
</evidence>
<organism evidence="14">
    <name type="scientific">Iconisemion striatum</name>
    <dbReference type="NCBI Taxonomy" id="60296"/>
    <lineage>
        <taxon>Eukaryota</taxon>
        <taxon>Metazoa</taxon>
        <taxon>Chordata</taxon>
        <taxon>Craniata</taxon>
        <taxon>Vertebrata</taxon>
        <taxon>Euteleostomi</taxon>
        <taxon>Actinopterygii</taxon>
        <taxon>Neopterygii</taxon>
        <taxon>Teleostei</taxon>
        <taxon>Neoteleostei</taxon>
        <taxon>Acanthomorphata</taxon>
        <taxon>Ovalentaria</taxon>
        <taxon>Atherinomorphae</taxon>
        <taxon>Cyprinodontiformes</taxon>
        <taxon>Nothobranchiidae</taxon>
        <taxon>Iconisemion</taxon>
    </lineage>
</organism>
<dbReference type="Gene3D" id="1.20.1070.10">
    <property type="entry name" value="Rhodopsin 7-helix transmembrane proteins"/>
    <property type="match status" value="1"/>
</dbReference>
<comment type="subcellular location">
    <subcellularLocation>
        <location evidence="1">Cell membrane</location>
        <topology evidence="1">Multi-pass membrane protein</topology>
    </subcellularLocation>
</comment>
<keyword evidence="5" id="KW-0297">G-protein coupled receptor</keyword>
<dbReference type="AlphaFoldDB" id="A0A1A7WIT0"/>
<dbReference type="PRINTS" id="PR00237">
    <property type="entry name" value="GPCRRHODOPSN"/>
</dbReference>
<proteinExistence type="predicted"/>
<keyword evidence="3 12" id="KW-0812">Transmembrane</keyword>
<feature type="transmembrane region" description="Helical" evidence="12">
    <location>
        <begin position="88"/>
        <end position="112"/>
    </location>
</feature>
<evidence type="ECO:0000313" key="14">
    <source>
        <dbReference type="EMBL" id="SBP05872.1"/>
    </source>
</evidence>
<feature type="transmembrane region" description="Helical" evidence="12">
    <location>
        <begin position="43"/>
        <end position="68"/>
    </location>
</feature>
<feature type="transmembrane region" description="Helical" evidence="12">
    <location>
        <begin position="244"/>
        <end position="260"/>
    </location>
</feature>
<dbReference type="PANTHER" id="PTHR24245:SF7">
    <property type="entry name" value="G-PROTEIN COUPLED RECEPTOR 78"/>
    <property type="match status" value="1"/>
</dbReference>